<proteinExistence type="inferred from homology"/>
<dbReference type="RefSeq" id="WP_254760578.1">
    <property type="nucleotide sequence ID" value="NZ_JANCLT010000013.1"/>
</dbReference>
<dbReference type="GO" id="GO:0019150">
    <property type="term" value="F:D-ribulokinase activity"/>
    <property type="evidence" value="ECO:0007669"/>
    <property type="project" value="TreeGrafter"/>
</dbReference>
<dbReference type="PANTHER" id="PTHR43435:SF4">
    <property type="entry name" value="FGGY CARBOHYDRATE KINASE DOMAIN-CONTAINING PROTEIN"/>
    <property type="match status" value="1"/>
</dbReference>
<dbReference type="InterPro" id="IPR043129">
    <property type="entry name" value="ATPase_NBD"/>
</dbReference>
<comment type="caution">
    <text evidence="10">The sequence shown here is derived from an EMBL/GenBank/DDBJ whole genome shotgun (WGS) entry which is preliminary data.</text>
</comment>
<dbReference type="CDD" id="cd07781">
    <property type="entry name" value="ASKHA_NBD_FGGY_L-RBK"/>
    <property type="match status" value="1"/>
</dbReference>
<dbReference type="InterPro" id="IPR018485">
    <property type="entry name" value="FGGY_C"/>
</dbReference>
<reference evidence="10" key="1">
    <citation type="submission" date="2022-07" db="EMBL/GenBank/DDBJ databases">
        <authorList>
            <person name="Li W.-J."/>
            <person name="Deng Q.-Q."/>
        </authorList>
    </citation>
    <scope>NUCLEOTIDE SEQUENCE</scope>
    <source>
        <strain evidence="10">SYSU M60031</strain>
    </source>
</reference>
<evidence type="ECO:0000256" key="7">
    <source>
        <dbReference type="RuleBase" id="RU003733"/>
    </source>
</evidence>
<dbReference type="GO" id="GO:0008741">
    <property type="term" value="F:ribulokinase activity"/>
    <property type="evidence" value="ECO:0007669"/>
    <property type="project" value="InterPro"/>
</dbReference>
<evidence type="ECO:0000259" key="8">
    <source>
        <dbReference type="Pfam" id="PF00370"/>
    </source>
</evidence>
<dbReference type="GO" id="GO:0019569">
    <property type="term" value="P:L-arabinose catabolic process to D-xylulose 5-phosphate"/>
    <property type="evidence" value="ECO:0007669"/>
    <property type="project" value="InterPro"/>
</dbReference>
<protein>
    <submittedName>
        <fullName evidence="10">FGGY family carbohydrate kinase</fullName>
    </submittedName>
</protein>
<evidence type="ECO:0000256" key="1">
    <source>
        <dbReference type="ARBA" id="ARBA00022679"/>
    </source>
</evidence>
<dbReference type="SUPFAM" id="SSF53067">
    <property type="entry name" value="Actin-like ATPase domain"/>
    <property type="match status" value="2"/>
</dbReference>
<organism evidence="10 11">
    <name type="scientific">Ectobacillus ponti</name>
    <dbReference type="NCBI Taxonomy" id="2961894"/>
    <lineage>
        <taxon>Bacteria</taxon>
        <taxon>Bacillati</taxon>
        <taxon>Bacillota</taxon>
        <taxon>Bacilli</taxon>
        <taxon>Bacillales</taxon>
        <taxon>Bacillaceae</taxon>
        <taxon>Ectobacillus</taxon>
    </lineage>
</organism>
<dbReference type="EMBL" id="JANCLT010000013">
    <property type="protein sequence ID" value="MCP8970654.1"/>
    <property type="molecule type" value="Genomic_DNA"/>
</dbReference>
<keyword evidence="3 7" id="KW-0418">Kinase</keyword>
<dbReference type="PROSITE" id="PS00445">
    <property type="entry name" value="FGGY_KINASES_2"/>
    <property type="match status" value="1"/>
</dbReference>
<evidence type="ECO:0000256" key="5">
    <source>
        <dbReference type="ARBA" id="ARBA00022935"/>
    </source>
</evidence>
<keyword evidence="1 7" id="KW-0808">Transferase</keyword>
<keyword evidence="5" id="KW-0054">Arabinose catabolism</keyword>
<keyword evidence="2" id="KW-0547">Nucleotide-binding</keyword>
<accession>A0AA41XC69</accession>
<dbReference type="Pfam" id="PF02782">
    <property type="entry name" value="FGGY_C"/>
    <property type="match status" value="1"/>
</dbReference>
<dbReference type="PANTHER" id="PTHR43435">
    <property type="entry name" value="RIBULOKINASE"/>
    <property type="match status" value="1"/>
</dbReference>
<keyword evidence="6" id="KW-0119">Carbohydrate metabolism</keyword>
<keyword evidence="4" id="KW-0067">ATP-binding</keyword>
<dbReference type="AlphaFoldDB" id="A0AA41XC69"/>
<keyword evidence="11" id="KW-1185">Reference proteome</keyword>
<dbReference type="GO" id="GO:0005524">
    <property type="term" value="F:ATP binding"/>
    <property type="evidence" value="ECO:0007669"/>
    <property type="project" value="UniProtKB-KW"/>
</dbReference>
<dbReference type="Gene3D" id="3.30.420.40">
    <property type="match status" value="2"/>
</dbReference>
<evidence type="ECO:0000313" key="11">
    <source>
        <dbReference type="Proteomes" id="UP001156102"/>
    </source>
</evidence>
<evidence type="ECO:0000256" key="3">
    <source>
        <dbReference type="ARBA" id="ARBA00022777"/>
    </source>
</evidence>
<sequence>MPKEFVIGIDGGTEGVRVGIYDLYGQQAGMGITGYKTYHPHTGWAEQDPAEWWSALVNSVQQAMKQAGVAKEQIIGLSLDTTCPTMVLCKEDGTPLRPALMWMDLRAHEEAELISRSGHDALKYNGYGKVSPEWMPCKVLWLKRNEPALYEEADKILDFSDWYTYKLTGRHTGSISTTTYRWYYNEEEGGFPRGFYEDVGLGDVFEKLPADICSLGKLVGPLTQAAADELGLCAGTPVGRGGVDALNGMIGLGVVHKGKVALITGSSHNIYSLTDKRIHAKEIMGAFPNAVMPGLQLVEAGQSSSGSTIKWFRTNFCKDLEYIAQQKNVNVYDLLNEEAAKIPPGSEGLIVLDYWQGNRSPHVDPNVRGLISGLSLKHSREHIYRAIIEGIAYGTDYNIRNFRSNGIAAQEVYAAGGATNSPLFLQIHADVSNITIHVPEDNQVACLGSAILASVAAGAYPSIEAAVANMVRFKQQVVEPNQENHERYQLYAEQYRKAYPQFHQWMWENTSINQFELAGSVK</sequence>
<dbReference type="Pfam" id="PF00370">
    <property type="entry name" value="FGGY_N"/>
    <property type="match status" value="1"/>
</dbReference>
<dbReference type="InterPro" id="IPR018483">
    <property type="entry name" value="Carb_kinase_FGGY_CS"/>
</dbReference>
<dbReference type="InterPro" id="IPR000577">
    <property type="entry name" value="Carb_kinase_FGGY"/>
</dbReference>
<evidence type="ECO:0000313" key="10">
    <source>
        <dbReference type="EMBL" id="MCP8970654.1"/>
    </source>
</evidence>
<dbReference type="GO" id="GO:0005737">
    <property type="term" value="C:cytoplasm"/>
    <property type="evidence" value="ECO:0007669"/>
    <property type="project" value="TreeGrafter"/>
</dbReference>
<comment type="similarity">
    <text evidence="7">Belongs to the FGGY kinase family.</text>
</comment>
<feature type="domain" description="Carbohydrate kinase FGGY C-terminal" evidence="9">
    <location>
        <begin position="264"/>
        <end position="457"/>
    </location>
</feature>
<dbReference type="PIRSF" id="PIRSF000538">
    <property type="entry name" value="GlpK"/>
    <property type="match status" value="1"/>
</dbReference>
<evidence type="ECO:0000256" key="2">
    <source>
        <dbReference type="ARBA" id="ARBA00022741"/>
    </source>
</evidence>
<dbReference type="Proteomes" id="UP001156102">
    <property type="component" value="Unassembled WGS sequence"/>
</dbReference>
<evidence type="ECO:0000256" key="6">
    <source>
        <dbReference type="ARBA" id="ARBA00023277"/>
    </source>
</evidence>
<name>A0AA41XC69_9BACI</name>
<gene>
    <name evidence="10" type="ORF">NK662_19235</name>
</gene>
<evidence type="ECO:0000259" key="9">
    <source>
        <dbReference type="Pfam" id="PF02782"/>
    </source>
</evidence>
<dbReference type="InterPro" id="IPR005929">
    <property type="entry name" value="Ribulokinase"/>
</dbReference>
<dbReference type="InterPro" id="IPR018484">
    <property type="entry name" value="FGGY_N"/>
</dbReference>
<feature type="domain" description="Carbohydrate kinase FGGY N-terminal" evidence="8">
    <location>
        <begin position="6"/>
        <end position="251"/>
    </location>
</feature>
<evidence type="ECO:0000256" key="4">
    <source>
        <dbReference type="ARBA" id="ARBA00022840"/>
    </source>
</evidence>